<dbReference type="Proteomes" id="UP000658720">
    <property type="component" value="Unassembled WGS sequence"/>
</dbReference>
<reference evidence="2 3" key="1">
    <citation type="submission" date="2020-10" db="EMBL/GenBank/DDBJ databases">
        <authorList>
            <person name="Castelo-Branco R."/>
            <person name="Eusebio N."/>
            <person name="Adriana R."/>
            <person name="Vieira A."/>
            <person name="Brugerolle De Fraissinette N."/>
            <person name="Rezende De Castro R."/>
            <person name="Schneider M.P."/>
            <person name="Vasconcelos V."/>
            <person name="Leao P.N."/>
        </authorList>
    </citation>
    <scope>NUCLEOTIDE SEQUENCE [LARGE SCALE GENOMIC DNA]</scope>
    <source>
        <strain evidence="2 3">LEGE 00031</strain>
    </source>
</reference>
<evidence type="ECO:0000313" key="3">
    <source>
        <dbReference type="Proteomes" id="UP000658720"/>
    </source>
</evidence>
<dbReference type="PANTHER" id="PTHR45947">
    <property type="entry name" value="SULFOQUINOVOSYL TRANSFERASE SQD2"/>
    <property type="match status" value="1"/>
</dbReference>
<evidence type="ECO:0000259" key="1">
    <source>
        <dbReference type="Pfam" id="PF00534"/>
    </source>
</evidence>
<dbReference type="EMBL" id="JADEVV010000030">
    <property type="protein sequence ID" value="MBE9254421.1"/>
    <property type="molecule type" value="Genomic_DNA"/>
</dbReference>
<protein>
    <submittedName>
        <fullName evidence="2">Glycosyltransferase</fullName>
    </submittedName>
</protein>
<gene>
    <name evidence="2" type="ORF">IQ217_11325</name>
</gene>
<dbReference type="SUPFAM" id="SSF53756">
    <property type="entry name" value="UDP-Glycosyltransferase/glycogen phosphorylase"/>
    <property type="match status" value="1"/>
</dbReference>
<dbReference type="Gene3D" id="3.40.50.2000">
    <property type="entry name" value="Glycogen Phosphorylase B"/>
    <property type="match status" value="2"/>
</dbReference>
<evidence type="ECO:0000313" key="2">
    <source>
        <dbReference type="EMBL" id="MBE9254421.1"/>
    </source>
</evidence>
<accession>A0ABR9VW07</accession>
<dbReference type="PANTHER" id="PTHR45947:SF3">
    <property type="entry name" value="SULFOQUINOVOSYL TRANSFERASE SQD2"/>
    <property type="match status" value="1"/>
</dbReference>
<feature type="domain" description="Glycosyl transferase family 1" evidence="1">
    <location>
        <begin position="182"/>
        <end position="321"/>
    </location>
</feature>
<organism evidence="2 3">
    <name type="scientific">Synechocystis salina LEGE 00031</name>
    <dbReference type="NCBI Taxonomy" id="1828736"/>
    <lineage>
        <taxon>Bacteria</taxon>
        <taxon>Bacillati</taxon>
        <taxon>Cyanobacteriota</taxon>
        <taxon>Cyanophyceae</taxon>
        <taxon>Synechococcales</taxon>
        <taxon>Merismopediaceae</taxon>
        <taxon>Synechocystis</taxon>
    </lineage>
</organism>
<keyword evidence="3" id="KW-1185">Reference proteome</keyword>
<name>A0ABR9VW07_9SYNC</name>
<proteinExistence type="predicted"/>
<comment type="caution">
    <text evidence="2">The sequence shown here is derived from an EMBL/GenBank/DDBJ whole genome shotgun (WGS) entry which is preliminary data.</text>
</comment>
<dbReference type="Pfam" id="PF00534">
    <property type="entry name" value="Glycos_transf_1"/>
    <property type="match status" value="1"/>
</dbReference>
<sequence>MRLLFVSSPVSSLNSGRLGGVALNLKNITRTMVSRGHKVKIVAPTGSAIAGLPVQEIAGALQPLIPQPTYHDPVLMPEDATVAHMWDYVREVEQNYDLIVDFGYEWLPFYLSPFLQRPVLHYVCISSWNAVMDQAINRVAKLCPGTLGAHTQAQAQTYSVADSFRILSSGIDLAQYQFVPQSGKTLAWAGRISPEKGLEDAFAVAEITQLPLQVFGYLQDEKYWQSLQRDYPRAQVEYGGFLPTEEFQQALGQCQALLMTHKWVEALGRVALEAFACGVPVIAYDRGGPQEIVETGTTGFLVTPDDVPALATAVEKIATIDRHHCRQVAESRYSLTAYGDRLEQWFEEILNP</sequence>
<dbReference type="RefSeq" id="WP_194020016.1">
    <property type="nucleotide sequence ID" value="NZ_JADEVV010000030.1"/>
</dbReference>
<dbReference type="InterPro" id="IPR050194">
    <property type="entry name" value="Glycosyltransferase_grp1"/>
</dbReference>
<dbReference type="InterPro" id="IPR001296">
    <property type="entry name" value="Glyco_trans_1"/>
</dbReference>